<dbReference type="RefSeq" id="WP_076600681.1">
    <property type="nucleotide sequence ID" value="NZ_FTMD01000002.1"/>
</dbReference>
<gene>
    <name evidence="6" type="ORF">SAMN05421829_102160</name>
</gene>
<evidence type="ECO:0000259" key="5">
    <source>
        <dbReference type="PROSITE" id="PS50893"/>
    </source>
</evidence>
<dbReference type="EMBL" id="FTMD01000002">
    <property type="protein sequence ID" value="SIQ06795.1"/>
    <property type="molecule type" value="Genomic_DNA"/>
</dbReference>
<sequence length="253" mass="27032">MAELVLSARGMSRRFGGLYANKDVSLDMHKGVLHAVLGPNGAGKSTLINLLSGDLPPSAGEILYRGEDISGWSPDKRSRAGIGRSYQRTNIFPGFTVFENCRLAAQSRAPRALRVFSKAVSFADLRDAADRAIAQAGLAERRDVVAATLSHGEQRQLEIAMVLATSPSVLLLDEPLAGMGPEESQSMVALLKKLTPDHAILLVEHDMDAVFAVADVITVMVAGQVLESGPPDQIRDSVAVQEAYLGEGEPDDE</sequence>
<evidence type="ECO:0000256" key="4">
    <source>
        <dbReference type="ARBA" id="ARBA00022840"/>
    </source>
</evidence>
<dbReference type="SUPFAM" id="SSF52540">
    <property type="entry name" value="P-loop containing nucleoside triphosphate hydrolases"/>
    <property type="match status" value="1"/>
</dbReference>
<dbReference type="GO" id="GO:0016887">
    <property type="term" value="F:ATP hydrolysis activity"/>
    <property type="evidence" value="ECO:0007669"/>
    <property type="project" value="InterPro"/>
</dbReference>
<dbReference type="STRING" id="34027.SAMN05421829_102160"/>
<dbReference type="Pfam" id="PF00005">
    <property type="entry name" value="ABC_tran"/>
    <property type="match status" value="1"/>
</dbReference>
<dbReference type="SMART" id="SM00382">
    <property type="entry name" value="AAA"/>
    <property type="match status" value="1"/>
</dbReference>
<proteinExistence type="predicted"/>
<keyword evidence="4 6" id="KW-0067">ATP-binding</keyword>
<keyword evidence="2" id="KW-1003">Cell membrane</keyword>
<keyword evidence="3" id="KW-0547">Nucleotide-binding</keyword>
<feature type="domain" description="ABC transporter" evidence="5">
    <location>
        <begin position="6"/>
        <end position="247"/>
    </location>
</feature>
<reference evidence="7" key="1">
    <citation type="submission" date="2017-01" db="EMBL/GenBank/DDBJ databases">
        <authorList>
            <person name="Varghese N."/>
            <person name="Submissions S."/>
        </authorList>
    </citation>
    <scope>NUCLEOTIDE SEQUENCE [LARGE SCALE GENOMIC DNA]</scope>
    <source>
        <strain evidence="7">ATCC 51758</strain>
    </source>
</reference>
<dbReference type="GO" id="GO:0005524">
    <property type="term" value="F:ATP binding"/>
    <property type="evidence" value="ECO:0007669"/>
    <property type="project" value="UniProtKB-KW"/>
</dbReference>
<keyword evidence="2" id="KW-0472">Membrane</keyword>
<protein>
    <submittedName>
        <fullName evidence="6">Amino acid/amide ABC transporter ATP-binding protein 1, HAAT family</fullName>
    </submittedName>
</protein>
<dbReference type="InterPro" id="IPR027417">
    <property type="entry name" value="P-loop_NTPase"/>
</dbReference>
<dbReference type="AlphaFoldDB" id="A0A1N6PQX1"/>
<dbReference type="GO" id="GO:0005886">
    <property type="term" value="C:plasma membrane"/>
    <property type="evidence" value="ECO:0007669"/>
    <property type="project" value="TreeGrafter"/>
</dbReference>
<dbReference type="PANTHER" id="PTHR45772">
    <property type="entry name" value="CONSERVED COMPONENT OF ABC TRANSPORTER FOR NATURAL AMINO ACIDS-RELATED"/>
    <property type="match status" value="1"/>
</dbReference>
<dbReference type="Gene3D" id="3.40.50.300">
    <property type="entry name" value="P-loop containing nucleotide triphosphate hydrolases"/>
    <property type="match status" value="1"/>
</dbReference>
<name>A0A1N6PQX1_9RHOO</name>
<dbReference type="PANTHER" id="PTHR45772:SF3">
    <property type="entry name" value="ABC TRANSPORTER ATP-BINDING PROTEIN"/>
    <property type="match status" value="1"/>
</dbReference>
<evidence type="ECO:0000313" key="7">
    <source>
        <dbReference type="Proteomes" id="UP000186819"/>
    </source>
</evidence>
<dbReference type="InterPro" id="IPR051120">
    <property type="entry name" value="ABC_AA/LPS_Transport"/>
</dbReference>
<dbReference type="Proteomes" id="UP000186819">
    <property type="component" value="Unassembled WGS sequence"/>
</dbReference>
<keyword evidence="1" id="KW-0813">Transport</keyword>
<dbReference type="OrthoDB" id="9781337at2"/>
<evidence type="ECO:0000256" key="3">
    <source>
        <dbReference type="ARBA" id="ARBA00022741"/>
    </source>
</evidence>
<dbReference type="InterPro" id="IPR003439">
    <property type="entry name" value="ABC_transporter-like_ATP-bd"/>
</dbReference>
<keyword evidence="7" id="KW-1185">Reference proteome</keyword>
<organism evidence="6 7">
    <name type="scientific">Aromatoleum tolulyticum</name>
    <dbReference type="NCBI Taxonomy" id="34027"/>
    <lineage>
        <taxon>Bacteria</taxon>
        <taxon>Pseudomonadati</taxon>
        <taxon>Pseudomonadota</taxon>
        <taxon>Betaproteobacteria</taxon>
        <taxon>Rhodocyclales</taxon>
        <taxon>Rhodocyclaceae</taxon>
        <taxon>Aromatoleum</taxon>
    </lineage>
</organism>
<evidence type="ECO:0000256" key="2">
    <source>
        <dbReference type="ARBA" id="ARBA00022475"/>
    </source>
</evidence>
<dbReference type="InterPro" id="IPR032823">
    <property type="entry name" value="BCA_ABC_TP_C"/>
</dbReference>
<dbReference type="PROSITE" id="PS50893">
    <property type="entry name" value="ABC_TRANSPORTER_2"/>
    <property type="match status" value="1"/>
</dbReference>
<dbReference type="InterPro" id="IPR003593">
    <property type="entry name" value="AAA+_ATPase"/>
</dbReference>
<evidence type="ECO:0000313" key="6">
    <source>
        <dbReference type="EMBL" id="SIQ06795.1"/>
    </source>
</evidence>
<evidence type="ECO:0000256" key="1">
    <source>
        <dbReference type="ARBA" id="ARBA00022448"/>
    </source>
</evidence>
<dbReference type="CDD" id="cd03219">
    <property type="entry name" value="ABC_Mj1267_LivG_branched"/>
    <property type="match status" value="1"/>
</dbReference>
<dbReference type="Pfam" id="PF12399">
    <property type="entry name" value="BCA_ABC_TP_C"/>
    <property type="match status" value="1"/>
</dbReference>
<accession>A0A1N6PQX1</accession>